<accession>A0A6F8ZH34</accession>
<dbReference type="EMBL" id="LR778114">
    <property type="protein sequence ID" value="CAB1128902.1"/>
    <property type="molecule type" value="Genomic_DNA"/>
</dbReference>
<dbReference type="KEGG" id="hfv:R50_1396"/>
<keyword evidence="2" id="KW-1185">Reference proteome</keyword>
<organism evidence="1 2">
    <name type="scientific">Candidatus Hydrogenisulfobacillus filiaventi</name>
    <dbReference type="NCBI Taxonomy" id="2707344"/>
    <lineage>
        <taxon>Bacteria</taxon>
        <taxon>Bacillati</taxon>
        <taxon>Bacillota</taxon>
        <taxon>Clostridia</taxon>
        <taxon>Eubacteriales</taxon>
        <taxon>Clostridiales Family XVII. Incertae Sedis</taxon>
        <taxon>Candidatus Hydrogenisulfobacillus</taxon>
    </lineage>
</organism>
<gene>
    <name evidence="1" type="ORF">R50_1396</name>
</gene>
<reference evidence="1 2" key="1">
    <citation type="submission" date="2020-02" db="EMBL/GenBank/DDBJ databases">
        <authorList>
            <person name="Hogendoorn C."/>
        </authorList>
    </citation>
    <scope>NUCLEOTIDE SEQUENCE [LARGE SCALE GENOMIC DNA]</scope>
    <source>
        <strain evidence="1">R501</strain>
    </source>
</reference>
<name>A0A6F8ZH34_9FIRM</name>
<sequence length="86" mass="9577">MWDGRCPVCGSGEVVDAGTLTVSGARMQVTVEHASLCTLCGHLELAIPQPALVRLYPPGVRYLTRALRDQLRQRRRLRRRYSGLAT</sequence>
<proteinExistence type="predicted"/>
<dbReference type="Proteomes" id="UP000503399">
    <property type="component" value="Chromosome"/>
</dbReference>
<dbReference type="AlphaFoldDB" id="A0A6F8ZH34"/>
<protein>
    <submittedName>
        <fullName evidence="1">Uncharacterized protein</fullName>
    </submittedName>
</protein>
<evidence type="ECO:0000313" key="2">
    <source>
        <dbReference type="Proteomes" id="UP000503399"/>
    </source>
</evidence>
<evidence type="ECO:0000313" key="1">
    <source>
        <dbReference type="EMBL" id="CAB1128902.1"/>
    </source>
</evidence>